<feature type="active site" evidence="12">
    <location>
        <position position="528"/>
    </location>
</feature>
<feature type="active site" evidence="12">
    <location>
        <position position="2301"/>
    </location>
</feature>
<dbReference type="SMART" id="SM00710">
    <property type="entry name" value="PbH1"/>
    <property type="match status" value="58"/>
</dbReference>
<keyword evidence="15" id="KW-1185">Reference proteome</keyword>
<evidence type="ECO:0000256" key="9">
    <source>
        <dbReference type="ARBA" id="ARBA00034074"/>
    </source>
</evidence>
<keyword evidence="8" id="KW-0961">Cell wall biogenesis/degradation</keyword>
<feature type="active site" evidence="12">
    <location>
        <position position="887"/>
    </location>
</feature>
<evidence type="ECO:0000256" key="12">
    <source>
        <dbReference type="PROSITE-ProRule" id="PRU10052"/>
    </source>
</evidence>
<protein>
    <recommendedName>
        <fullName evidence="11">Polygalacturonase</fullName>
        <ecNumber evidence="3">3.2.1.15</ecNumber>
    </recommendedName>
</protein>
<feature type="active site" evidence="12">
    <location>
        <position position="3972"/>
    </location>
</feature>
<reference evidence="14" key="1">
    <citation type="submission" date="2019-09" db="EMBL/GenBank/DDBJ databases">
        <title>Draft genome information of white flower Hibiscus syriacus.</title>
        <authorList>
            <person name="Kim Y.-M."/>
        </authorList>
    </citation>
    <scope>NUCLEOTIDE SEQUENCE [LARGE SCALE GENOMIC DNA]</scope>
    <source>
        <strain evidence="14">YM2019G1</strain>
    </source>
</reference>
<evidence type="ECO:0000256" key="2">
    <source>
        <dbReference type="ARBA" id="ARBA00008834"/>
    </source>
</evidence>
<evidence type="ECO:0000313" key="14">
    <source>
        <dbReference type="EMBL" id="KAE8710668.1"/>
    </source>
</evidence>
<accession>A0A6A3B474</accession>
<comment type="catalytic activity">
    <reaction evidence="9">
        <text>(1,4-alpha-D-galacturonosyl)n+m + H2O = (1,4-alpha-D-galacturonosyl)n + (1,4-alpha-D-galacturonosyl)m.</text>
        <dbReference type="EC" id="3.2.1.15"/>
    </reaction>
</comment>
<feature type="active site" evidence="12">
    <location>
        <position position="1224"/>
    </location>
</feature>
<feature type="active site" evidence="12">
    <location>
        <position position="1583"/>
    </location>
</feature>
<evidence type="ECO:0000256" key="6">
    <source>
        <dbReference type="ARBA" id="ARBA00022801"/>
    </source>
</evidence>
<gene>
    <name evidence="14" type="ORF">F3Y22_tig00110319pilonHSYRG00101</name>
</gene>
<keyword evidence="7 13" id="KW-0326">Glycosidase</keyword>
<dbReference type="SUPFAM" id="SSF51126">
    <property type="entry name" value="Pectin lyase-like"/>
    <property type="match status" value="16"/>
</dbReference>
<dbReference type="InterPro" id="IPR011050">
    <property type="entry name" value="Pectin_lyase_fold/virulence"/>
</dbReference>
<feature type="active site" evidence="12">
    <location>
        <position position="3300"/>
    </location>
</feature>
<sequence>MQAQAAALDVVAKFGAKADLNIDLTNVGCLERILWFNNSNTILITEGTYLLSQETLEGPCKAPIELQLEGNVKAPADPKAFKEPKWVSCTTLKDSKQFHANVLGCKNITFEHVTVSAPKDSPNTDGIHIGRSDGVKIIDTDIKTGDDCISIGDGAKNLDITGVTCGPGHGISIGSLGKFANEEPVEGIKVSKCTLTDTSNGVRIKTWAGKFPGTASYMHFEDITVKNVSCPVLIDQKYCPWNKCKMDAESNVKLSNISFKNIHGTDALPEVVKLVCSCIFPCENVELADIDITFSGPDGPAKSESMQAQAVALDVVAKFGATADLNTDLSKPLLDAWKEACGSTTPTTILIPEGTYLLSQATLEGPCKAPIELQLEGNVKAPADPKAFKEPKWVSFLHIENFKLFGGGAFDGQGTTSYKREGCEKHDFCSNLPINVRFDFLTNAMVQGITLRDSKQFHANVLGCKNITFEHVTVSAPKDSPNTDGIHIGRSDGVKIIDTDIKTGDDCISIGDGAKNLDITGVTCGPGHGISIGSLGKFANEEPVEGIKVSKCTLTDTSNGVRIKTWAGEFPGTASDMHFEDITMKNVSCPVLIDQKYCPWNKCKMDAESNVKLSNISFKNIHGTAALPEVVKLVCSGIFPCENVELADIDITFSGPDGPAKSESMQAQAVALDVVAKFGATADLNTDLSKPLLDAWKEACGSTTPTTILIPEGTYLLSQATLEGPCKAPIELQLEGNVKAPADPKAFKEPKWVSFLHIENFKLFGGGAFDGQGTTSYKREGCEKHDFCSNLPINVRFDFLTNAMVQGITLRDSKQFHANVLGCKNITFEHVTVSAPKDSPNTDGIHIGRSDGVKIIDTDIKTGDDCISIGDGAKNLDITGVTCGPGHGISIGSLGKFANEEPVEGIKVSKCTLTDTSNGVRIKTWAGEFPGTASDMHFEDITMKNVSCPVLIDQKYCPWNKCKMDAESNVKLSNISFKNIHELADIDITFSGPDGPAKSESMQAQAVALDVVAKFGATADLNTDLSKPLLDAWKEACGSTTPTTILIPEGTYLLSQATLEGPCKAPIELQLEGNVKAPADPKAFKEPKWVSFLHIENFKLFGGGAFDGQGTTSYKREGCEKHDFCSNLPINVRFDFLTNAMVQGITLRDSKQFHANVLGCKNITFEHVTVSAPKDSPNTDGIHIGRSDGVKIIDTDIKTGDDCISIGDGAKNLDITGVTCGPGHGISIGSLGKFANEEPVEGIKVSKCTLTDTSNGVRIKTWAGEFPGTASDMHFEDITMKNVSCPVLIDQKYCPWNKCKMDAESNVKLSNISFKNIHGTAALPEVVKLVCSGIFPCENVELADIDITFSGPDGPAKSESMQAQAVALDVVAKFGATADLNTDLSKPLLDAWKEACGSTTPTTILIPEGTYLLSQATLEGPCKAPIELQLEGNVKAPADPKAFKEPKWVSFLHIENFKLFGGGAFDGQGTTSYKREGCEKHDFCSNLPINVRFDFLTNAMVQGITLRDSKQFHANVLGCKNITFEHVTVSAPKDSPNTDGIHIGRSDGVKIIDTDIKTGDDCISIGDGAKNLDITGVTCGPGHGISIGSLGKFANEEPVEGIKVSKCTLTDTSNGVRIKTWAGEFPGTASDMHFEDITMKNVSCPVLIDQKYCPWNKCKMDAESNVKLSNISFKNIHGTAALPEVVKLVCSGIFPCENVELADIDITFSGPDGPAKSESMQAQAVALDVVAKFGATADLNTDLSKPLLDAWKEACGSTTPTTILIPEGTYLLSQATLEGPCKAPIELQLEGNVKAPADPKAFKEPKWVSFLHIENFKLFGGGAFDGQGTTSYKREGCEKHDFCSNLPINVRFDFLTNAMVQGITLRDSKQFHANVLGCKNITFEHVTVSAPKDSPNTDGIHIGRSDGVKIIDTDIKTGDDCISIGDGAKNLDITGVTCGPGHGISIGSLGKFANEEPVEGIKVSKCTLTDTSNGVRIKTWAGEFPGTASDMHFEDITMKNVSCPVLIDQKYCPWNKCKMDAESNVKLSNISFKNIHGTAALPEVVKLVCSGIFPCENVELADIDITFSGPDGPAKSESMQAQAVALDVVAKFGATADLNTDLSKPLLDAWKEACGSTTPTTILIPEGTYLLSQATLEGPCKAPIELQLEGNVKAPADPKAFKEPKWVSFLHIENFKLFGGGAFDGQGTTSYKREGCEKHDFCSNLPINVRFDFLTNAMVQGITLRDSKQFHANVLGCKNITFEHVTVSAPKDSPNTDGIHIGRSDGVKIIDTDIKTGDDCISIGDGAKNLDITGVTCGPGHGISIGSLGKFANEEPVEGIKVSKCTLTDTSNGVRIKTWAGEFPGTASDMHFEDITMKNVSCPVLIDQKYCPWNKCKMDAESNVKLSNISFKNIHGTAALPEVVKLVCSGIFPCENVELADIDITFSGPDGPAKSESMQAQAVALDVVAKFGAKADLNTDLSKGHICKAPIEFQLDGNVKAPADPKAFKEPKWVSFLHIENFKLFGGGAFDGQGTTSYKREGCEKHDFCSNLPINVRFDFLTNAMVQGITLRDSKQFHANVLGCKNITFEHVTVSAPKDSPNTDGIHIGRSDGVKIIDTDIKTGDDCISIGDGAKNLDITGVTCGPGHGISIGSLGKFANEEPVEGIKVSKCTLTDTSNGVRIKTWAGEFPGTASDMHFEDITMKNAESNVKLSNISFKNIHGTAALPEVVKLVCSGIFPCENVELADIDITFSGPDGPAKSESMQAQVVALDVVAKFGAKADLNTDLSKPLLDAWKEACGSTTPTTILIPEGTYLLSQATLEGPCKAPIELQLEGNVKAPADPKAFKEPKWVSFLHIENFKLFGGGAFDGQGTTSYKREGCEKHDFCSNLPINVRFDFLTNAMVQGITLRDSKQFHANVLGCKNITFEHVTVSAPKDSPNTDGIHIGRSDGVKIIDTDIKTGDDCISIGDGAKNLDITGVTCGPGHGISIGSLGKFANEEPVEGIKVSKCTLTDTSNGVRIKTWAGEFPGTASDMHFEDITVKNVSCPVLIDQKYCPWNKCKMDAESNVKLSNISFKNIHGTAALPEVVKLVCSGIFPCENVELADIDITFSGPDGPAKSESMQAQAVALDVVAKFGAKADLNTDLSKPLLDAWKEACGSTTPTTILIPEGTYLLSQATLEGPCKAPIELQLEGNVKAPADPKAFKEPKWVSFLHIENFKLFGGGAFDGQGTTSYKREGITLRDSKQFHANVLGCKNITFEHVTVSAPKDSPNTDGIHIGRSDGVKIIDTDIKTGDDCISIGDGAKNLDITGVTCGPGHGISIGSLGKFANEEPVEGIKVSKCTLTDTSNGVRIKTWAGEFPGTASDMHFEDITVKNVSCPVLIDQKYCPWNKCKMDAESNVKLSNISFKNIHGTAALPEVVKLVCSGIFPCENVELADIDITFSGPDGPAKSESMQAQAVVLDVVAKFGAKADLNTDLSKPLLDAWKEACGSTTPTTILIPEGTYLLSQATLEGPCKAPIELQLEGNVKAPADPKAFKEPKWVSFLHIENFKLFGGGAFDGQGTTSYKREGCEKHDFCSNLPINVRFDFLTNAMVQGITLRDSKQFHANVLGCKNITFEHVTVSAPKDSPNTDGIHIGRSDGVKIIDTDIKTGDDCISIGDGAKNLDITGVTCGPGHGISIGSLGKFANEEPVEGIKVSKCTLTDTSNGVRIKTWAGEFPGTASDMHFEDITVKNAESNVKLSNISFKNIHGTAALPEVVKLVCSGIFPCENVELADIDITFSGPDEPAKSESMQAQAAALDVVAKFGAKADLNTDLSKPLLDAWKEACGSTTPTTILIPEGTYLLSQATLEGPCKAPIELQLEGNVKAPADPKAFKEPKWVSFLHIENFKLFGGGAFDGQGTTSYKREGISLRDSKQFHANVLGCKNVTFEHVTVSAPKDSPNTDGIHIGRSDGVKIIDTDIKIGDYCISIGDGAKNLDITGVTCGPGHGISIGSLGKFANEEPVEGIKVSKCTLTDTSNGVRIKTWAGEFPGTASDMHFEDITVKNVSCPVLIDQKYCPWNKCKMDAESNVKLSNISFKNIHGTAALPEVVKLVCSGIFPCENVELADIDITFSGPDGPAKSESMQAQAAALDVVAKFGTKADLNTDLSCGSTTPTTILIPEGTYLLSQATLEGPCKAPIELQLEGNVKAPADPKAFKEPKWVSFLHIENFKLFGGGAFDGQGTTSYKREGCEKHDFCSNLPINVRFDFLTNAMVQGITLRDSKQFHANVLGCKNITFEHVTVSAPKDSPNTDGIHIGRSDGVKIIDTDIKTGDDCISIGDGAKNLDITGVTCGNFANEEPVEGIKVSKCTLTDTSNGVRIKTWAGEFPGTASDMNFEDITMKNVSCPVLIDQKYCPWNKCKMDAESNVKLSNISFKNIHGTAALPEVVKLVCSGIFPYENVELADIDITFSGPDGPVKSESMQAQAASLDVVAKFGAKADLNTDLKACGSTTPTAILIPEGTYLLSQATLEGPCKAPIELQLEGNVKAPADPKAFKEPKWVSFLHIENFKLFGGGAFDGQGTTSYKREGCEKHDFCSNLPIVRYITLRDSKQFHANVLGCKNITFEHVTVSAPKDSPNTDGIHIGRSDGVKIIDTNIKTGDDCISIGDGAKNLDITGIKVSKCTLTDTSNGVRIKTWAGEFPGTASDMHFEDITVKNVSCPVLIDQKYCPWNKCKMDVCTYLRIEVKLSNISFKNIHGTAALPEVVKLVCSGEFPGTASDMHFEDITVKNVSCPVLIDQKYCPWNKCKIDAESNVKLSNISFKNIHGTAALPEVVKLVCSGLCKAPIELQLEGNVKAPADPKAFKEPKGVSFLHIENFKFFGGGAFDGQGTSSYKREGNSQIANSSPLMFGMQNITFEHVTVSAPKDSPNPDGIHIGRSDGVKIIDTDIKTGEFPGTASDMHFEDITVKNVSCLVLIDQKYCPWNKRKMDAESNVKLSNISFKNIHAMQAQAAALDVVAKFGAKVDLNTDLSKPLLDAWKEACGSTTSTTILILSTHLFVLLEFKLLKIG</sequence>
<dbReference type="Proteomes" id="UP000436088">
    <property type="component" value="Unassembled WGS sequence"/>
</dbReference>
<evidence type="ECO:0000256" key="7">
    <source>
        <dbReference type="ARBA" id="ARBA00023295"/>
    </source>
</evidence>
<comment type="caution">
    <text evidence="14">The sequence shown here is derived from an EMBL/GenBank/DDBJ whole genome shotgun (WGS) entry which is preliminary data.</text>
</comment>
<dbReference type="InterPro" id="IPR000743">
    <property type="entry name" value="Glyco_hydro_28"/>
</dbReference>
<keyword evidence="4" id="KW-0134">Cell wall</keyword>
<feature type="active site" evidence="12">
    <location>
        <position position="3659"/>
    </location>
</feature>
<dbReference type="EC" id="3.2.1.15" evidence="3"/>
<evidence type="ECO:0000256" key="13">
    <source>
        <dbReference type="RuleBase" id="RU361169"/>
    </source>
</evidence>
<feature type="active site" evidence="12">
    <location>
        <position position="1942"/>
    </location>
</feature>
<dbReference type="FunFam" id="2.160.20.10:FF:000004">
    <property type="entry name" value="Pectin lyase-like superfamily protein"/>
    <property type="match status" value="5"/>
</dbReference>
<feature type="active site" evidence="12">
    <location>
        <position position="169"/>
    </location>
</feature>
<evidence type="ECO:0000256" key="10">
    <source>
        <dbReference type="ARBA" id="ARBA00060133"/>
    </source>
</evidence>
<comment type="subcellular location">
    <subcellularLocation>
        <location evidence="1">Secreted</location>
        <location evidence="1">Cell wall</location>
    </subcellularLocation>
</comment>
<evidence type="ECO:0000256" key="3">
    <source>
        <dbReference type="ARBA" id="ARBA00012736"/>
    </source>
</evidence>
<dbReference type="GO" id="GO:0071555">
    <property type="term" value="P:cell wall organization"/>
    <property type="evidence" value="ECO:0007669"/>
    <property type="project" value="UniProtKB-KW"/>
</dbReference>
<name>A0A6A3B474_HIBSY</name>
<feature type="active site" evidence="12">
    <location>
        <position position="2967"/>
    </location>
</feature>
<organism evidence="14 15">
    <name type="scientific">Hibiscus syriacus</name>
    <name type="common">Rose of Sharon</name>
    <dbReference type="NCBI Taxonomy" id="106335"/>
    <lineage>
        <taxon>Eukaryota</taxon>
        <taxon>Viridiplantae</taxon>
        <taxon>Streptophyta</taxon>
        <taxon>Embryophyta</taxon>
        <taxon>Tracheophyta</taxon>
        <taxon>Spermatophyta</taxon>
        <taxon>Magnoliopsida</taxon>
        <taxon>eudicotyledons</taxon>
        <taxon>Gunneridae</taxon>
        <taxon>Pentapetalae</taxon>
        <taxon>rosids</taxon>
        <taxon>malvids</taxon>
        <taxon>Malvales</taxon>
        <taxon>Malvaceae</taxon>
        <taxon>Malvoideae</taxon>
        <taxon>Hibiscus</taxon>
    </lineage>
</organism>
<proteinExistence type="inferred from homology"/>
<evidence type="ECO:0000256" key="11">
    <source>
        <dbReference type="ARBA" id="ARBA00070098"/>
    </source>
</evidence>
<dbReference type="InterPro" id="IPR012334">
    <property type="entry name" value="Pectin_lyas_fold"/>
</dbReference>
<dbReference type="PANTHER" id="PTHR31375">
    <property type="match status" value="1"/>
</dbReference>
<evidence type="ECO:0000256" key="4">
    <source>
        <dbReference type="ARBA" id="ARBA00022512"/>
    </source>
</evidence>
<dbReference type="InterPro" id="IPR006626">
    <property type="entry name" value="PbH1"/>
</dbReference>
<dbReference type="GO" id="GO:0005975">
    <property type="term" value="P:carbohydrate metabolic process"/>
    <property type="evidence" value="ECO:0007669"/>
    <property type="project" value="InterPro"/>
</dbReference>
<dbReference type="Gene3D" id="2.160.20.10">
    <property type="entry name" value="Single-stranded right-handed beta-helix, Pectin lyase-like"/>
    <property type="match status" value="17"/>
</dbReference>
<evidence type="ECO:0000256" key="5">
    <source>
        <dbReference type="ARBA" id="ARBA00022525"/>
    </source>
</evidence>
<dbReference type="PROSITE" id="PS00502">
    <property type="entry name" value="POLYGALACTURONASE"/>
    <property type="match status" value="12"/>
</dbReference>
<dbReference type="Pfam" id="PF00295">
    <property type="entry name" value="Glyco_hydro_28"/>
    <property type="match status" value="19"/>
</dbReference>
<keyword evidence="6 13" id="KW-0378">Hydrolase</keyword>
<comment type="function">
    <text evidence="10">May function in the depolymerization of the pectin in its walls during pollen tube elongation, or in that of the pistil during pollination.</text>
</comment>
<comment type="similarity">
    <text evidence="2 13">Belongs to the glycosyl hydrolase 28 family.</text>
</comment>
<evidence type="ECO:0000313" key="15">
    <source>
        <dbReference type="Proteomes" id="UP000436088"/>
    </source>
</evidence>
<keyword evidence="5" id="KW-0964">Secreted</keyword>
<evidence type="ECO:0000256" key="1">
    <source>
        <dbReference type="ARBA" id="ARBA00004191"/>
    </source>
</evidence>
<dbReference type="EMBL" id="VEPZ02000927">
    <property type="protein sequence ID" value="KAE8710668.1"/>
    <property type="molecule type" value="Genomic_DNA"/>
</dbReference>
<feature type="active site" evidence="12">
    <location>
        <position position="2628"/>
    </location>
</feature>
<dbReference type="GO" id="GO:0004650">
    <property type="term" value="F:polygalacturonase activity"/>
    <property type="evidence" value="ECO:0007669"/>
    <property type="project" value="UniProtKB-EC"/>
</dbReference>
<evidence type="ECO:0000256" key="8">
    <source>
        <dbReference type="ARBA" id="ARBA00023316"/>
    </source>
</evidence>